<sequence length="103" mass="11730">MTYQVYAGALPDIGDEVTIAGHRGYVKNVNIMSTELKQIDNPRVIIPNSKVWNNPIINGTRMPTRMIALEYSVSYTTVISDAVSVKTHEQERGWLHRMIRDNE</sequence>
<gene>
    <name evidence="6" type="ORF">FGU65_05025</name>
</gene>
<dbReference type="InterPro" id="IPR023408">
    <property type="entry name" value="MscS_beta-dom_sf"/>
</dbReference>
<dbReference type="Proteomes" id="UP001168338">
    <property type="component" value="Unassembled WGS sequence"/>
</dbReference>
<dbReference type="PANTHER" id="PTHR30221:SF19">
    <property type="entry name" value="SMALL-CONDUCTANCE MECHANOSENSITIVE CHANNEL"/>
    <property type="match status" value="1"/>
</dbReference>
<name>A0ABT8M8L0_9EURY</name>
<dbReference type="InterPro" id="IPR045275">
    <property type="entry name" value="MscS_archaea/bacteria_type"/>
</dbReference>
<comment type="caution">
    <text evidence="6">The sequence shown here is derived from an EMBL/GenBank/DDBJ whole genome shotgun (WGS) entry which is preliminary data.</text>
</comment>
<dbReference type="PANTHER" id="PTHR30221">
    <property type="entry name" value="SMALL-CONDUCTANCE MECHANOSENSITIVE CHANNEL"/>
    <property type="match status" value="1"/>
</dbReference>
<keyword evidence="2" id="KW-0812">Transmembrane</keyword>
<keyword evidence="3" id="KW-1133">Transmembrane helix</keyword>
<evidence type="ECO:0000256" key="3">
    <source>
        <dbReference type="ARBA" id="ARBA00022989"/>
    </source>
</evidence>
<comment type="subcellular location">
    <subcellularLocation>
        <location evidence="1">Membrane</location>
    </subcellularLocation>
</comment>
<dbReference type="Gene3D" id="2.30.30.60">
    <property type="match status" value="1"/>
</dbReference>
<evidence type="ECO:0000313" key="7">
    <source>
        <dbReference type="Proteomes" id="UP001168338"/>
    </source>
</evidence>
<evidence type="ECO:0000259" key="5">
    <source>
        <dbReference type="Pfam" id="PF00924"/>
    </source>
</evidence>
<organism evidence="6 7">
    <name type="scientific">Methanoculleus frigidifontis</name>
    <dbReference type="NCBI Taxonomy" id="2584085"/>
    <lineage>
        <taxon>Archaea</taxon>
        <taxon>Methanobacteriati</taxon>
        <taxon>Methanobacteriota</taxon>
        <taxon>Stenosarchaea group</taxon>
        <taxon>Methanomicrobia</taxon>
        <taxon>Methanomicrobiales</taxon>
        <taxon>Methanomicrobiaceae</taxon>
        <taxon>Methanoculleus</taxon>
    </lineage>
</organism>
<evidence type="ECO:0000313" key="6">
    <source>
        <dbReference type="EMBL" id="MDN7024258.1"/>
    </source>
</evidence>
<accession>A0ABT8M8L0</accession>
<keyword evidence="4" id="KW-0472">Membrane</keyword>
<evidence type="ECO:0000256" key="4">
    <source>
        <dbReference type="ARBA" id="ARBA00023136"/>
    </source>
</evidence>
<protein>
    <submittedName>
        <fullName evidence="6">Mechanosensitive ion channel</fullName>
    </submittedName>
</protein>
<dbReference type="InterPro" id="IPR010920">
    <property type="entry name" value="LSM_dom_sf"/>
</dbReference>
<dbReference type="Pfam" id="PF00924">
    <property type="entry name" value="MS_channel_2nd"/>
    <property type="match status" value="1"/>
</dbReference>
<dbReference type="InterPro" id="IPR006685">
    <property type="entry name" value="MscS_channel_2nd"/>
</dbReference>
<reference evidence="6" key="1">
    <citation type="submission" date="2019-05" db="EMBL/GenBank/DDBJ databases">
        <title>Methanoculleus sp. FWC-SCC1, a methanogenic archaeon isolated from deep marine cold seep.</title>
        <authorList>
            <person name="Chen Y.-W."/>
            <person name="Chen S.-C."/>
            <person name="Teng N.-H."/>
            <person name="Lai M.-C."/>
        </authorList>
    </citation>
    <scope>NUCLEOTIDE SEQUENCE</scope>
    <source>
        <strain evidence="6">FWC-SCC1</strain>
    </source>
</reference>
<feature type="domain" description="Mechanosensitive ion channel MscS" evidence="5">
    <location>
        <begin position="12"/>
        <end position="60"/>
    </location>
</feature>
<dbReference type="EMBL" id="VCYH01000003">
    <property type="protein sequence ID" value="MDN7024258.1"/>
    <property type="molecule type" value="Genomic_DNA"/>
</dbReference>
<keyword evidence="7" id="KW-1185">Reference proteome</keyword>
<dbReference type="SUPFAM" id="SSF50182">
    <property type="entry name" value="Sm-like ribonucleoproteins"/>
    <property type="match status" value="1"/>
</dbReference>
<evidence type="ECO:0000256" key="2">
    <source>
        <dbReference type="ARBA" id="ARBA00022692"/>
    </source>
</evidence>
<proteinExistence type="predicted"/>
<evidence type="ECO:0000256" key="1">
    <source>
        <dbReference type="ARBA" id="ARBA00004370"/>
    </source>
</evidence>